<dbReference type="SUPFAM" id="SSF47473">
    <property type="entry name" value="EF-hand"/>
    <property type="match status" value="1"/>
</dbReference>
<dbReference type="InterPro" id="IPR002048">
    <property type="entry name" value="EF_hand_dom"/>
</dbReference>
<dbReference type="AlphaFoldDB" id="A0AA36JLD7"/>
<dbReference type="PROSITE" id="PS50096">
    <property type="entry name" value="IQ"/>
    <property type="match status" value="1"/>
</dbReference>
<dbReference type="Pfam" id="PF13499">
    <property type="entry name" value="EF-hand_7"/>
    <property type="match status" value="1"/>
</dbReference>
<name>A0AA36JLD7_9DINO</name>
<dbReference type="InterPro" id="IPR018247">
    <property type="entry name" value="EF_Hand_1_Ca_BS"/>
</dbReference>
<evidence type="ECO:0000259" key="5">
    <source>
        <dbReference type="PROSITE" id="PS50222"/>
    </source>
</evidence>
<dbReference type="InterPro" id="IPR050145">
    <property type="entry name" value="Centrin_CML-like"/>
</dbReference>
<evidence type="ECO:0000313" key="7">
    <source>
        <dbReference type="Proteomes" id="UP001178507"/>
    </source>
</evidence>
<dbReference type="SMART" id="SM00054">
    <property type="entry name" value="EFh"/>
    <property type="match status" value="2"/>
</dbReference>
<keyword evidence="4" id="KW-0472">Membrane</keyword>
<sequence>MEQAEYAKVIVRAFRKFDLNGDGRISQEELKRIMMLLDPSFTREDLDSIFVDADPSKDGFVSFEEFAHWATEPQGIFGMVPANAAVVMSKEERAAVRIQAAARGRASRRRPVKKRESPEMPEVQAISLAELWEGLAFERGSLRQRLDLYELISGFNGCKRTGLSLDLGYILAPEALRQDLFPEEVNHLALMICAKGARPLTEAEAFEEIAQIKEHVRDLPAIRVEEVMASRHFRDLVRLISALMGVASPVIAFQWYWFEFALFQPTVEVLELLLTNTVYTKSRLQVIAHRQGLDSESELKGKLLGLPFALRDLMLLVYNGGLAAHAELPSMHPSEVQALWPRLMRQMPALLQRHGGIRKAVAAGRMWQEQDELAPLESAPKDGRRPSKDRRPSGSAAGAGKEQDHERVSLTGVQEFSVLLEKLYENEKLKSRFSSPLEMIVSSVLHAQSCGHIWEEEKFSEAGAPLKF</sequence>
<evidence type="ECO:0000256" key="4">
    <source>
        <dbReference type="SAM" id="Phobius"/>
    </source>
</evidence>
<dbReference type="PANTHER" id="PTHR23050">
    <property type="entry name" value="CALCIUM BINDING PROTEIN"/>
    <property type="match status" value="1"/>
</dbReference>
<comment type="caution">
    <text evidence="6">The sequence shown here is derived from an EMBL/GenBank/DDBJ whole genome shotgun (WGS) entry which is preliminary data.</text>
</comment>
<feature type="domain" description="EF-hand" evidence="5">
    <location>
        <begin position="5"/>
        <end position="40"/>
    </location>
</feature>
<evidence type="ECO:0000256" key="1">
    <source>
        <dbReference type="ARBA" id="ARBA00022737"/>
    </source>
</evidence>
<protein>
    <recommendedName>
        <fullName evidence="5">EF-hand domain-containing protein</fullName>
    </recommendedName>
</protein>
<evidence type="ECO:0000256" key="2">
    <source>
        <dbReference type="ARBA" id="ARBA00022837"/>
    </source>
</evidence>
<dbReference type="CDD" id="cd00051">
    <property type="entry name" value="EFh"/>
    <property type="match status" value="1"/>
</dbReference>
<feature type="transmembrane region" description="Helical" evidence="4">
    <location>
        <begin position="236"/>
        <end position="258"/>
    </location>
</feature>
<accession>A0AA36JLD7</accession>
<evidence type="ECO:0000313" key="6">
    <source>
        <dbReference type="EMBL" id="CAJ1407169.1"/>
    </source>
</evidence>
<feature type="domain" description="EF-hand" evidence="5">
    <location>
        <begin position="41"/>
        <end position="76"/>
    </location>
</feature>
<gene>
    <name evidence="6" type="ORF">EVOR1521_LOCUS28939</name>
</gene>
<dbReference type="PROSITE" id="PS50222">
    <property type="entry name" value="EF_HAND_2"/>
    <property type="match status" value="2"/>
</dbReference>
<feature type="region of interest" description="Disordered" evidence="3">
    <location>
        <begin position="371"/>
        <end position="408"/>
    </location>
</feature>
<proteinExistence type="predicted"/>
<keyword evidence="1" id="KW-0677">Repeat</keyword>
<dbReference type="PROSITE" id="PS00018">
    <property type="entry name" value="EF_HAND_1"/>
    <property type="match status" value="2"/>
</dbReference>
<dbReference type="GO" id="GO:0005509">
    <property type="term" value="F:calcium ion binding"/>
    <property type="evidence" value="ECO:0007669"/>
    <property type="project" value="InterPro"/>
</dbReference>
<dbReference type="Proteomes" id="UP001178507">
    <property type="component" value="Unassembled WGS sequence"/>
</dbReference>
<dbReference type="Gene3D" id="1.10.238.10">
    <property type="entry name" value="EF-hand"/>
    <property type="match status" value="1"/>
</dbReference>
<reference evidence="6" key="1">
    <citation type="submission" date="2023-08" db="EMBL/GenBank/DDBJ databases">
        <authorList>
            <person name="Chen Y."/>
            <person name="Shah S."/>
            <person name="Dougan E. K."/>
            <person name="Thang M."/>
            <person name="Chan C."/>
        </authorList>
    </citation>
    <scope>NUCLEOTIDE SEQUENCE</scope>
</reference>
<organism evidence="6 7">
    <name type="scientific">Effrenium voratum</name>
    <dbReference type="NCBI Taxonomy" id="2562239"/>
    <lineage>
        <taxon>Eukaryota</taxon>
        <taxon>Sar</taxon>
        <taxon>Alveolata</taxon>
        <taxon>Dinophyceae</taxon>
        <taxon>Suessiales</taxon>
        <taxon>Symbiodiniaceae</taxon>
        <taxon>Effrenium</taxon>
    </lineage>
</organism>
<dbReference type="EMBL" id="CAUJNA010003661">
    <property type="protein sequence ID" value="CAJ1407169.1"/>
    <property type="molecule type" value="Genomic_DNA"/>
</dbReference>
<keyword evidence="4" id="KW-1133">Transmembrane helix</keyword>
<dbReference type="InterPro" id="IPR011992">
    <property type="entry name" value="EF-hand-dom_pair"/>
</dbReference>
<keyword evidence="4" id="KW-0812">Transmembrane</keyword>
<evidence type="ECO:0000256" key="3">
    <source>
        <dbReference type="SAM" id="MobiDB-lite"/>
    </source>
</evidence>
<keyword evidence="7" id="KW-1185">Reference proteome</keyword>
<feature type="compositionally biased region" description="Basic and acidic residues" evidence="3">
    <location>
        <begin position="379"/>
        <end position="392"/>
    </location>
</feature>
<keyword evidence="2" id="KW-0106">Calcium</keyword>